<keyword evidence="3" id="KW-0408">Iron</keyword>
<evidence type="ECO:0000256" key="3">
    <source>
        <dbReference type="ARBA" id="ARBA00023004"/>
    </source>
</evidence>
<accession>A0AAW5T8Z8</accession>
<comment type="caution">
    <text evidence="7">The sequence shown here is derived from an EMBL/GenBank/DDBJ whole genome shotgun (WGS) entry which is preliminary data.</text>
</comment>
<dbReference type="GO" id="GO:0046872">
    <property type="term" value="F:metal ion binding"/>
    <property type="evidence" value="ECO:0007669"/>
    <property type="project" value="UniProtKB-KW"/>
</dbReference>
<dbReference type="Pfam" id="PF24405">
    <property type="entry name" value="Pua-like"/>
    <property type="match status" value="1"/>
</dbReference>
<keyword evidence="1" id="KW-0479">Metal-binding</keyword>
<evidence type="ECO:0000256" key="1">
    <source>
        <dbReference type="ARBA" id="ARBA00022723"/>
    </source>
</evidence>
<dbReference type="InterPro" id="IPR057406">
    <property type="entry name" value="Pua-like_dom"/>
</dbReference>
<organism evidence="7 8">
    <name type="scientific">Mycolicibacterium porcinum</name>
    <dbReference type="NCBI Taxonomy" id="39693"/>
    <lineage>
        <taxon>Bacteria</taxon>
        <taxon>Bacillati</taxon>
        <taxon>Actinomycetota</taxon>
        <taxon>Actinomycetes</taxon>
        <taxon>Mycobacteriales</taxon>
        <taxon>Mycobacteriaceae</taxon>
        <taxon>Mycolicibacterium</taxon>
    </lineage>
</organism>
<reference evidence="7" key="1">
    <citation type="submission" date="2020-07" db="EMBL/GenBank/DDBJ databases">
        <authorList>
            <person name="Pettersson B.M.F."/>
            <person name="Behra P.R.K."/>
            <person name="Ramesh M."/>
            <person name="Das S."/>
            <person name="Dasgupta S."/>
            <person name="Kirsebom L.A."/>
        </authorList>
    </citation>
    <scope>NUCLEOTIDE SEQUENCE</scope>
    <source>
        <strain evidence="7">DSM 44242</strain>
    </source>
</reference>
<dbReference type="PANTHER" id="PTHR42988:SF2">
    <property type="entry name" value="CYCLIC NUCLEOTIDE PHOSPHODIESTERASE CBUA0032-RELATED"/>
    <property type="match status" value="1"/>
</dbReference>
<evidence type="ECO:0000259" key="5">
    <source>
        <dbReference type="Pfam" id="PF00149"/>
    </source>
</evidence>
<protein>
    <submittedName>
        <fullName evidence="7">Metallophosphoesterase</fullName>
    </submittedName>
</protein>
<proteinExistence type="inferred from homology"/>
<dbReference type="EMBL" id="JACKVC010000021">
    <property type="protein sequence ID" value="MCV7391136.1"/>
    <property type="molecule type" value="Genomic_DNA"/>
</dbReference>
<dbReference type="Pfam" id="PF00149">
    <property type="entry name" value="Metallophos"/>
    <property type="match status" value="1"/>
</dbReference>
<dbReference type="InterPro" id="IPR050884">
    <property type="entry name" value="CNP_phosphodiesterase-III"/>
</dbReference>
<evidence type="ECO:0000256" key="4">
    <source>
        <dbReference type="ARBA" id="ARBA00025742"/>
    </source>
</evidence>
<evidence type="ECO:0000313" key="7">
    <source>
        <dbReference type="EMBL" id="MCV7391136.1"/>
    </source>
</evidence>
<dbReference type="AlphaFoldDB" id="A0AAW5T8Z8"/>
<comment type="similarity">
    <text evidence="4">Belongs to the cyclic nucleotide phosphodiesterase class-III family.</text>
</comment>
<dbReference type="Gene3D" id="3.60.21.10">
    <property type="match status" value="1"/>
</dbReference>
<name>A0AAW5T8Z8_9MYCO</name>
<dbReference type="PANTHER" id="PTHR42988">
    <property type="entry name" value="PHOSPHOHYDROLASE"/>
    <property type="match status" value="1"/>
</dbReference>
<gene>
    <name evidence="7" type="ORF">H5P34_24030</name>
</gene>
<dbReference type="RefSeq" id="WP_036450993.1">
    <property type="nucleotide sequence ID" value="NZ_JACKVC010000021.1"/>
</dbReference>
<dbReference type="Proteomes" id="UP001141659">
    <property type="component" value="Unassembled WGS sequence"/>
</dbReference>
<dbReference type="GO" id="GO:0016787">
    <property type="term" value="F:hydrolase activity"/>
    <property type="evidence" value="ECO:0007669"/>
    <property type="project" value="UniProtKB-KW"/>
</dbReference>
<feature type="domain" description="Calcineurin-like phosphoesterase" evidence="5">
    <location>
        <begin position="212"/>
        <end position="461"/>
    </location>
</feature>
<feature type="domain" description="Pua-like" evidence="6">
    <location>
        <begin position="10"/>
        <end position="187"/>
    </location>
</feature>
<evidence type="ECO:0000313" key="8">
    <source>
        <dbReference type="Proteomes" id="UP001141659"/>
    </source>
</evidence>
<dbReference type="SUPFAM" id="SSF56300">
    <property type="entry name" value="Metallo-dependent phosphatases"/>
    <property type="match status" value="1"/>
</dbReference>
<dbReference type="InterPro" id="IPR029052">
    <property type="entry name" value="Metallo-depent_PP-like"/>
</dbReference>
<reference evidence="7" key="2">
    <citation type="journal article" date="2022" name="BMC Genomics">
        <title>Comparative genome analysis of mycobacteria focusing on tRNA and non-coding RNA.</title>
        <authorList>
            <person name="Behra P.R.K."/>
            <person name="Pettersson B.M.F."/>
            <person name="Ramesh M."/>
            <person name="Das S."/>
            <person name="Dasgupta S."/>
            <person name="Kirsebom L.A."/>
        </authorList>
    </citation>
    <scope>NUCLEOTIDE SEQUENCE</scope>
    <source>
        <strain evidence="7">DSM 44242</strain>
    </source>
</reference>
<keyword evidence="2" id="KW-0378">Hydrolase</keyword>
<evidence type="ECO:0000256" key="2">
    <source>
        <dbReference type="ARBA" id="ARBA00022801"/>
    </source>
</evidence>
<sequence>MADKVANIDFLFRFRDLVAPTIDEHQKTINEHGACWWGWWKRPSEDSRHALWAELAAAVKRNGAQEIGLFDSGTDQVRIATVIDIVEPYDEQGSSQLVDVPNGERELVPIYYRQSPFSRAWMKLSKIGEPIDFFSKYSYAEAPSLPNYTPVTLKKFVGKRILSADELRGMDTTIWKIRPAEPSDADKAMILGVPALPTAISAEPVKCNSNVVLHITDPHFAKGIHRSHHVWRLETEVDGDVAKPTLVEVIHRALKGRTIGLIVVTGDLTFMGTPEEYVEARKSLTRLLGLFDLGPDHLIVIPGNHDIVWSAEDEYKYDAEVKNASEFAKKNYKDFYQMLFQHDPNLHLSMGRRFLLPSGLALEVCGLNSSSLETGKNFLAGMGRIQEASFEEVATDLGWTTDLKTFALRILAVHHHLALTEDLENANDYSRGYGIAVDAVRIQRMAASYGVQLALHGHKHRSFIWRSSIYELPEQTKRRYKLGDLSIVGGGSAGSKETDGESNYFNLLEFSPAGLELDIWRSVRRGVFSSIQKWKALLTIDEKEQKLMLDDWLPVSES</sequence>
<dbReference type="InterPro" id="IPR004843">
    <property type="entry name" value="Calcineurin-like_PHP"/>
</dbReference>
<evidence type="ECO:0000259" key="6">
    <source>
        <dbReference type="Pfam" id="PF24405"/>
    </source>
</evidence>